<dbReference type="OrthoDB" id="9799649at2"/>
<dbReference type="EMBL" id="CP001280">
    <property type="protein sequence ID" value="ACK49736.1"/>
    <property type="molecule type" value="Genomic_DNA"/>
</dbReference>
<evidence type="ECO:0000256" key="5">
    <source>
        <dbReference type="SAM" id="Phobius"/>
    </source>
</evidence>
<evidence type="ECO:0000256" key="3">
    <source>
        <dbReference type="ARBA" id="ARBA00022989"/>
    </source>
</evidence>
<proteinExistence type="predicted"/>
<dbReference type="HOGENOM" id="CLU_013430_8_0_5"/>
<feature type="transmembrane region" description="Helical" evidence="5">
    <location>
        <begin position="71"/>
        <end position="89"/>
    </location>
</feature>
<dbReference type="Proteomes" id="UP000002257">
    <property type="component" value="Chromosome"/>
</dbReference>
<dbReference type="KEGG" id="msl:Msil_0765"/>
<sequence length="198" mass="21020">MTDEDNRLRRAVRLVAILNLSFFGVEFAVALAIGSVSLIADSADFLEDAAINFLIFAALGWSAAQRARVGMALAAILLAPALAFLWMLWQKFGAPVPPNAGALTLTGFGAFAVNLLCAFILARYRHHSGSLTKAAFLSARNDVLANVAIIAAGLATLYAPSIWPDILVGLGVALMNLDAARSVWTAARSEHRLARTQA</sequence>
<comment type="subcellular location">
    <subcellularLocation>
        <location evidence="1">Membrane</location>
        <topology evidence="1">Multi-pass membrane protein</topology>
    </subcellularLocation>
</comment>
<accession>B8EQZ1</accession>
<dbReference type="AlphaFoldDB" id="B8EQZ1"/>
<feature type="domain" description="Cation efflux protein transmembrane" evidence="6">
    <location>
        <begin position="14"/>
        <end position="183"/>
    </location>
</feature>
<feature type="transmembrane region" description="Helical" evidence="5">
    <location>
        <begin position="12"/>
        <end position="39"/>
    </location>
</feature>
<feature type="transmembrane region" description="Helical" evidence="5">
    <location>
        <begin position="143"/>
        <end position="160"/>
    </location>
</feature>
<evidence type="ECO:0000259" key="6">
    <source>
        <dbReference type="Pfam" id="PF01545"/>
    </source>
</evidence>
<dbReference type="Gene3D" id="1.20.1510.10">
    <property type="entry name" value="Cation efflux protein transmembrane domain"/>
    <property type="match status" value="1"/>
</dbReference>
<evidence type="ECO:0000256" key="2">
    <source>
        <dbReference type="ARBA" id="ARBA00022692"/>
    </source>
</evidence>
<feature type="transmembrane region" description="Helical" evidence="5">
    <location>
        <begin position="45"/>
        <end position="64"/>
    </location>
</feature>
<keyword evidence="8" id="KW-1185">Reference proteome</keyword>
<evidence type="ECO:0000256" key="4">
    <source>
        <dbReference type="ARBA" id="ARBA00023136"/>
    </source>
</evidence>
<gene>
    <name evidence="7" type="ordered locus">Msil_0765</name>
</gene>
<dbReference type="InterPro" id="IPR058533">
    <property type="entry name" value="Cation_efflux_TM"/>
</dbReference>
<keyword evidence="4 5" id="KW-0472">Membrane</keyword>
<name>B8EQZ1_METSB</name>
<dbReference type="eggNOG" id="COG1230">
    <property type="taxonomic scope" value="Bacteria"/>
</dbReference>
<evidence type="ECO:0000313" key="7">
    <source>
        <dbReference type="EMBL" id="ACK49736.1"/>
    </source>
</evidence>
<dbReference type="STRING" id="395965.Msil_0765"/>
<dbReference type="SUPFAM" id="SSF161111">
    <property type="entry name" value="Cation efflux protein transmembrane domain-like"/>
    <property type="match status" value="1"/>
</dbReference>
<evidence type="ECO:0000256" key="1">
    <source>
        <dbReference type="ARBA" id="ARBA00004141"/>
    </source>
</evidence>
<dbReference type="InterPro" id="IPR027469">
    <property type="entry name" value="Cation_efflux_TMD_sf"/>
</dbReference>
<reference evidence="7 8" key="1">
    <citation type="journal article" date="2010" name="J. Bacteriol.">
        <title>Complete genome sequence of the aerobic facultative methanotroph Methylocella silvestris BL2.</title>
        <authorList>
            <person name="Chen Y."/>
            <person name="Crombie A."/>
            <person name="Rahman M.T."/>
            <person name="Dedysh S.N."/>
            <person name="Liesack W."/>
            <person name="Stott M.B."/>
            <person name="Alam M."/>
            <person name="Theisen A.R."/>
            <person name="Murrell J.C."/>
            <person name="Dunfield P.F."/>
        </authorList>
    </citation>
    <scope>NUCLEOTIDE SEQUENCE [LARGE SCALE GENOMIC DNA]</scope>
    <source>
        <strain evidence="8">DSM 15510 / CIP 108128 / LMG 27833 / NCIMB 13906 / BL2</strain>
    </source>
</reference>
<feature type="transmembrane region" description="Helical" evidence="5">
    <location>
        <begin position="101"/>
        <end position="122"/>
    </location>
</feature>
<protein>
    <submittedName>
        <fullName evidence="7">Putative transporter</fullName>
    </submittedName>
</protein>
<dbReference type="GO" id="GO:0008324">
    <property type="term" value="F:monoatomic cation transmembrane transporter activity"/>
    <property type="evidence" value="ECO:0007669"/>
    <property type="project" value="InterPro"/>
</dbReference>
<dbReference type="Pfam" id="PF01545">
    <property type="entry name" value="Cation_efflux"/>
    <property type="match status" value="1"/>
</dbReference>
<keyword evidence="3 5" id="KW-1133">Transmembrane helix</keyword>
<dbReference type="GO" id="GO:0016020">
    <property type="term" value="C:membrane"/>
    <property type="evidence" value="ECO:0007669"/>
    <property type="project" value="UniProtKB-SubCell"/>
</dbReference>
<dbReference type="RefSeq" id="WP_012589806.1">
    <property type="nucleotide sequence ID" value="NC_011666.1"/>
</dbReference>
<evidence type="ECO:0000313" key="8">
    <source>
        <dbReference type="Proteomes" id="UP000002257"/>
    </source>
</evidence>
<keyword evidence="2 5" id="KW-0812">Transmembrane</keyword>
<organism evidence="7 8">
    <name type="scientific">Methylocella silvestris (strain DSM 15510 / CIP 108128 / LMG 27833 / NCIMB 13906 / BL2)</name>
    <dbReference type="NCBI Taxonomy" id="395965"/>
    <lineage>
        <taxon>Bacteria</taxon>
        <taxon>Pseudomonadati</taxon>
        <taxon>Pseudomonadota</taxon>
        <taxon>Alphaproteobacteria</taxon>
        <taxon>Hyphomicrobiales</taxon>
        <taxon>Beijerinckiaceae</taxon>
        <taxon>Methylocella</taxon>
    </lineage>
</organism>